<dbReference type="Proteomes" id="UP000199345">
    <property type="component" value="Unassembled WGS sequence"/>
</dbReference>
<dbReference type="RefSeq" id="WP_143058822.1">
    <property type="nucleotide sequence ID" value="NZ_FOIA01000033.1"/>
</dbReference>
<dbReference type="EMBL" id="FOIA01000033">
    <property type="protein sequence ID" value="SET52651.1"/>
    <property type="molecule type" value="Genomic_DNA"/>
</dbReference>
<organism evidence="1 2">
    <name type="scientific">Nitrosomonas marina</name>
    <dbReference type="NCBI Taxonomy" id="917"/>
    <lineage>
        <taxon>Bacteria</taxon>
        <taxon>Pseudomonadati</taxon>
        <taxon>Pseudomonadota</taxon>
        <taxon>Betaproteobacteria</taxon>
        <taxon>Nitrosomonadales</taxon>
        <taxon>Nitrosomonadaceae</taxon>
        <taxon>Nitrosomonas</taxon>
    </lineage>
</organism>
<evidence type="ECO:0000313" key="1">
    <source>
        <dbReference type="EMBL" id="SET52651.1"/>
    </source>
</evidence>
<evidence type="ECO:0000313" key="2">
    <source>
        <dbReference type="Proteomes" id="UP000199345"/>
    </source>
</evidence>
<keyword evidence="2" id="KW-1185">Reference proteome</keyword>
<gene>
    <name evidence="1" type="ORF">SAMN05216326_13319</name>
</gene>
<reference evidence="2" key="1">
    <citation type="submission" date="2016-10" db="EMBL/GenBank/DDBJ databases">
        <authorList>
            <person name="Varghese N."/>
            <person name="Submissions S."/>
        </authorList>
    </citation>
    <scope>NUCLEOTIDE SEQUENCE [LARGE SCALE GENOMIC DNA]</scope>
    <source>
        <strain evidence="2">Nm71</strain>
    </source>
</reference>
<name>A0A1I0F6E2_9PROT</name>
<dbReference type="OrthoDB" id="8453302at2"/>
<proteinExistence type="predicted"/>
<sequence>MRFAILVLLAVLLWAPFCIYSNGNSVYVSLQTQSCRTPGDLISRYYTSRNLEVSECPTKVSVQSAPLRLFVVSSNERSWIDLALGKTIWSSEDEIVYEKENQFGYFPNVSNAPAEIRMRHMEATGLIFRITAQAPEDRSSTLGASNVSRLFVLAFRDSAVCFLGLVRNNTTARNLLDSDAACQRVLKSEQLR</sequence>
<dbReference type="AlphaFoldDB" id="A0A1I0F6E2"/>
<protein>
    <submittedName>
        <fullName evidence="1">Uncharacterized protein</fullName>
    </submittedName>
</protein>
<accession>A0A1I0F6E2</accession>